<name>A0A6P2C586_9ACTN</name>
<organism evidence="4 5">
    <name type="scientific">Trebonia kvetii</name>
    <dbReference type="NCBI Taxonomy" id="2480626"/>
    <lineage>
        <taxon>Bacteria</taxon>
        <taxon>Bacillati</taxon>
        <taxon>Actinomycetota</taxon>
        <taxon>Actinomycetes</taxon>
        <taxon>Streptosporangiales</taxon>
        <taxon>Treboniaceae</taxon>
        <taxon>Trebonia</taxon>
    </lineage>
</organism>
<dbReference type="AlphaFoldDB" id="A0A6P2C586"/>
<sequence>MERKTTDIDEEVPVLIVGGGGAGLTASMLLAREGVGHLLVSARPQTSDLPKAHVLNQRAMEVLEDAGVADAIARRSTPAEQMAATAYYAGFAGPGPDYGRRLARLESWGAGGADDSWRAASPWRQLNLPQIRLEPLLKARAEELSPGRIRFGHELIGLEQDDRDVRATIRDNASGRRYVVRCQYLLGADGGRRVAGLVGVKYEGLGVITQTATLHVSADFSHWAPDPDVLIRWIFSPQAGALVVMVPMGPEQWGPQSEEWVIHLNYPAGDPQAQSDARVEADARRALGVPDAPWKIHKITRWSVDAVLASAFRAGRVFLLGDAAHRHPPTGGLGLTSAIHDAQNLCWKLALVLGGHAAPELLDTYEAERRPADERNCQRSLENAVNHFEIALALGVSPENTAEQNMEQLRRMWSGRPEDAGQRSSVLRAMRAQSMEFSELNVEYGYCYQSAAVVPDGGAAPAPVDDIRVYQPSTRPGSPLPHAWIDDEDGNRRPIKDLVAPGRFLLIAGEDGQAWCEAARQLAAEADIPLDAVRIGHLDGDLYDPRCGWLRHREIAGDGAVLVRPDRFIAWRSSADGSEPRAALAAAFSQILARPAGTPAASAV</sequence>
<gene>
    <name evidence="4" type="ORF">EAS64_04220</name>
</gene>
<accession>A0A6P2C586</accession>
<keyword evidence="4" id="KW-0503">Monooxygenase</keyword>
<dbReference type="PANTHER" id="PTHR43004">
    <property type="entry name" value="TRK SYSTEM POTASSIUM UPTAKE PROTEIN"/>
    <property type="match status" value="1"/>
</dbReference>
<keyword evidence="1" id="KW-0285">Flavoprotein</keyword>
<dbReference type="OrthoDB" id="8670884at2"/>
<dbReference type="InterPro" id="IPR050641">
    <property type="entry name" value="RIFMO-like"/>
</dbReference>
<dbReference type="GO" id="GO:0071949">
    <property type="term" value="F:FAD binding"/>
    <property type="evidence" value="ECO:0007669"/>
    <property type="project" value="InterPro"/>
</dbReference>
<dbReference type="InterPro" id="IPR036188">
    <property type="entry name" value="FAD/NAD-bd_sf"/>
</dbReference>
<evidence type="ECO:0000259" key="3">
    <source>
        <dbReference type="Pfam" id="PF01494"/>
    </source>
</evidence>
<dbReference type="Pfam" id="PF21274">
    <property type="entry name" value="Rng_hyd_C"/>
    <property type="match status" value="1"/>
</dbReference>
<dbReference type="GO" id="GO:0016709">
    <property type="term" value="F:oxidoreductase activity, acting on paired donors, with incorporation or reduction of molecular oxygen, NAD(P)H as one donor, and incorporation of one atom of oxygen"/>
    <property type="evidence" value="ECO:0007669"/>
    <property type="project" value="UniProtKB-ARBA"/>
</dbReference>
<dbReference type="Gene3D" id="3.50.50.60">
    <property type="entry name" value="FAD/NAD(P)-binding domain"/>
    <property type="match status" value="1"/>
</dbReference>
<dbReference type="SUPFAM" id="SSF51905">
    <property type="entry name" value="FAD/NAD(P)-binding domain"/>
    <property type="match status" value="1"/>
</dbReference>
<feature type="domain" description="FAD-binding" evidence="3">
    <location>
        <begin position="11"/>
        <end position="379"/>
    </location>
</feature>
<dbReference type="Pfam" id="PF01494">
    <property type="entry name" value="FAD_binding_3"/>
    <property type="match status" value="1"/>
</dbReference>
<keyword evidence="5" id="KW-1185">Reference proteome</keyword>
<dbReference type="PRINTS" id="PR00420">
    <property type="entry name" value="RNGMNOXGNASE"/>
</dbReference>
<dbReference type="Gene3D" id="3.40.30.120">
    <property type="match status" value="1"/>
</dbReference>
<evidence type="ECO:0000256" key="1">
    <source>
        <dbReference type="ARBA" id="ARBA00022630"/>
    </source>
</evidence>
<dbReference type="RefSeq" id="WP_145851355.1">
    <property type="nucleotide sequence ID" value="NZ_RPFW01000001.1"/>
</dbReference>
<reference evidence="4 5" key="1">
    <citation type="submission" date="2018-11" db="EMBL/GenBank/DDBJ databases">
        <title>Trebonia kvetii gen.nov., sp.nov., a novel acidophilic actinobacterium, and proposal of the new actinobacterial family Treboniaceae fam. nov.</title>
        <authorList>
            <person name="Rapoport D."/>
            <person name="Sagova-Mareckova M."/>
            <person name="Sedlacek I."/>
            <person name="Provaznik J."/>
            <person name="Kralova S."/>
            <person name="Pavlinic D."/>
            <person name="Benes V."/>
            <person name="Kopecky J."/>
        </authorList>
    </citation>
    <scope>NUCLEOTIDE SEQUENCE [LARGE SCALE GENOMIC DNA]</scope>
    <source>
        <strain evidence="4 5">15Tr583</strain>
    </source>
</reference>
<evidence type="ECO:0000313" key="4">
    <source>
        <dbReference type="EMBL" id="TVZ06602.1"/>
    </source>
</evidence>
<evidence type="ECO:0000256" key="2">
    <source>
        <dbReference type="ARBA" id="ARBA00022827"/>
    </source>
</evidence>
<keyword evidence="4" id="KW-0560">Oxidoreductase</keyword>
<keyword evidence="2" id="KW-0274">FAD</keyword>
<evidence type="ECO:0000313" key="5">
    <source>
        <dbReference type="Proteomes" id="UP000460272"/>
    </source>
</evidence>
<dbReference type="EMBL" id="RPFW01000001">
    <property type="protein sequence ID" value="TVZ06602.1"/>
    <property type="molecule type" value="Genomic_DNA"/>
</dbReference>
<dbReference type="InterPro" id="IPR002938">
    <property type="entry name" value="FAD-bd"/>
</dbReference>
<dbReference type="Proteomes" id="UP000460272">
    <property type="component" value="Unassembled WGS sequence"/>
</dbReference>
<dbReference type="PANTHER" id="PTHR43004:SF8">
    <property type="entry name" value="FAD-BINDING DOMAIN-CONTAINING PROTEIN-RELATED"/>
    <property type="match status" value="1"/>
</dbReference>
<dbReference type="Gene3D" id="3.30.9.10">
    <property type="entry name" value="D-Amino Acid Oxidase, subunit A, domain 2"/>
    <property type="match status" value="1"/>
</dbReference>
<proteinExistence type="predicted"/>
<comment type="caution">
    <text evidence="4">The sequence shown here is derived from an EMBL/GenBank/DDBJ whole genome shotgun (WGS) entry which is preliminary data.</text>
</comment>
<protein>
    <submittedName>
        <fullName evidence="4">FAD-binding monooxygenase</fullName>
    </submittedName>
</protein>